<feature type="transmembrane region" description="Helical" evidence="1">
    <location>
        <begin position="224"/>
        <end position="246"/>
    </location>
</feature>
<keyword evidence="3" id="KW-0808">Transferase</keyword>
<keyword evidence="1" id="KW-0812">Transmembrane</keyword>
<name>A0A4R6AAB0_9RHOB</name>
<dbReference type="AlphaFoldDB" id="A0A4R6AAB0"/>
<dbReference type="Pfam" id="PF01757">
    <property type="entry name" value="Acyl_transf_3"/>
    <property type="match status" value="1"/>
</dbReference>
<dbReference type="GO" id="GO:0016020">
    <property type="term" value="C:membrane"/>
    <property type="evidence" value="ECO:0007669"/>
    <property type="project" value="TreeGrafter"/>
</dbReference>
<feature type="domain" description="Acyltransferase 3" evidence="2">
    <location>
        <begin position="18"/>
        <end position="327"/>
    </location>
</feature>
<keyword evidence="1" id="KW-1133">Transmembrane helix</keyword>
<feature type="transmembrane region" description="Helical" evidence="1">
    <location>
        <begin position="95"/>
        <end position="113"/>
    </location>
</feature>
<dbReference type="InterPro" id="IPR002656">
    <property type="entry name" value="Acyl_transf_3_dom"/>
</dbReference>
<accession>A0A4R6AAB0</accession>
<comment type="caution">
    <text evidence="3">The sequence shown here is derived from an EMBL/GenBank/DDBJ whole genome shotgun (WGS) entry which is preliminary data.</text>
</comment>
<dbReference type="PANTHER" id="PTHR23028">
    <property type="entry name" value="ACETYLTRANSFERASE"/>
    <property type="match status" value="1"/>
</dbReference>
<feature type="transmembrane region" description="Helical" evidence="1">
    <location>
        <begin position="309"/>
        <end position="327"/>
    </location>
</feature>
<evidence type="ECO:0000313" key="4">
    <source>
        <dbReference type="Proteomes" id="UP000295701"/>
    </source>
</evidence>
<evidence type="ECO:0000256" key="1">
    <source>
        <dbReference type="SAM" id="Phobius"/>
    </source>
</evidence>
<reference evidence="3 4" key="1">
    <citation type="submission" date="2019-03" db="EMBL/GenBank/DDBJ databases">
        <title>Primorskyibacter sp. SS33 isolated from sediments.</title>
        <authorList>
            <person name="Xunke S."/>
        </authorList>
    </citation>
    <scope>NUCLEOTIDE SEQUENCE [LARGE SCALE GENOMIC DNA]</scope>
    <source>
        <strain evidence="3 4">SS33</strain>
    </source>
</reference>
<dbReference type="GO" id="GO:0016747">
    <property type="term" value="F:acyltransferase activity, transferring groups other than amino-acyl groups"/>
    <property type="evidence" value="ECO:0007669"/>
    <property type="project" value="InterPro"/>
</dbReference>
<feature type="transmembrane region" description="Helical" evidence="1">
    <location>
        <begin position="55"/>
        <end position="74"/>
    </location>
</feature>
<dbReference type="InterPro" id="IPR050879">
    <property type="entry name" value="Acyltransferase_3"/>
</dbReference>
<dbReference type="PANTHER" id="PTHR23028:SF131">
    <property type="entry name" value="BLR2367 PROTEIN"/>
    <property type="match status" value="1"/>
</dbReference>
<sequence length="345" mass="36284">MSDVACHAPRAAPSERLAGLQTLRAVAALMVLAGHTLSEVQHLAGRPLPLADLPWSRGVDIFFVISGFVVALSAERFQGRPLAFLQRRAIRVVPLYWLFTTCMVAVLLIAPSGTKDTTFDPAQIAASYVFLPFERYDGRIAPVLSLGWTLNYEMAFYVAAAACLPLARPLYWLGIGLLGAVAFGAAFDPASAPLLTWTTPLLLEFLAGIALARIWRRRGTRPDPVLAAGLCVAALGLLLALDGSALPRAVSAGGPALLAVAAATLFWPAGAKPLQSLGAASYALYLSHRFALRAVTLALGSWAGSAAGAASLVALAIVAALGLALLVHRHVEGPMFAALNYDGRR</sequence>
<keyword evidence="1" id="KW-0472">Membrane</keyword>
<feature type="transmembrane region" description="Helical" evidence="1">
    <location>
        <begin position="140"/>
        <end position="163"/>
    </location>
</feature>
<protein>
    <submittedName>
        <fullName evidence="3">Acyltransferase</fullName>
    </submittedName>
</protein>
<dbReference type="RefSeq" id="WP_133396590.1">
    <property type="nucleotide sequence ID" value="NZ_SNAA01000007.1"/>
</dbReference>
<proteinExistence type="predicted"/>
<feature type="transmembrane region" description="Helical" evidence="1">
    <location>
        <begin position="194"/>
        <end position="212"/>
    </location>
</feature>
<dbReference type="EMBL" id="SNAA01000007">
    <property type="protein sequence ID" value="TDL79865.1"/>
    <property type="molecule type" value="Genomic_DNA"/>
</dbReference>
<keyword evidence="3" id="KW-0012">Acyltransferase</keyword>
<gene>
    <name evidence="3" type="ORF">E2L08_08235</name>
</gene>
<dbReference type="OrthoDB" id="9796461at2"/>
<dbReference type="Proteomes" id="UP000295701">
    <property type="component" value="Unassembled WGS sequence"/>
</dbReference>
<organism evidence="3 4">
    <name type="scientific">Palleronia sediminis</name>
    <dbReference type="NCBI Taxonomy" id="2547833"/>
    <lineage>
        <taxon>Bacteria</taxon>
        <taxon>Pseudomonadati</taxon>
        <taxon>Pseudomonadota</taxon>
        <taxon>Alphaproteobacteria</taxon>
        <taxon>Rhodobacterales</taxon>
        <taxon>Roseobacteraceae</taxon>
        <taxon>Palleronia</taxon>
    </lineage>
</organism>
<evidence type="ECO:0000313" key="3">
    <source>
        <dbReference type="EMBL" id="TDL79865.1"/>
    </source>
</evidence>
<dbReference type="GO" id="GO:0000271">
    <property type="term" value="P:polysaccharide biosynthetic process"/>
    <property type="evidence" value="ECO:0007669"/>
    <property type="project" value="TreeGrafter"/>
</dbReference>
<evidence type="ECO:0000259" key="2">
    <source>
        <dbReference type="Pfam" id="PF01757"/>
    </source>
</evidence>
<feature type="transmembrane region" description="Helical" evidence="1">
    <location>
        <begin position="170"/>
        <end position="188"/>
    </location>
</feature>
<keyword evidence="4" id="KW-1185">Reference proteome</keyword>